<evidence type="ECO:0000313" key="1">
    <source>
        <dbReference type="EMBL" id="ART79683.1"/>
    </source>
</evidence>
<sequence length="1560" mass="178976">MRWTIDEDIQLLLLVRQHFTALSKQNRLHVQSAFSQMLHTAFNSPHRDIAALLYRLKEAKILAFVGRPNGNAAQQSFKCLLQDDMALYNYRVTLPTLQKPLHPDTVAQVQQAFATSNPEQPLFDTLRDIATLFDLNPMQVEKILIENNQLCITPYRQLARCQVMNHHQADFSEQLNQQTPAAKLVADINACRARAAKLYQVYDRDGAEVIFSADGTGFGKSYGVIQGYVDYLTQHAKTRPADELILEGKFSNLLFMSPQKSQIDLDMRQKEQIIAAGGEFICVLSRKDTADLDFIDWASGLTNRDRYKQWYQHGKTSTYLKTELRQLSELVNQIDYCTAQIENQKKFATTDALHEQDMLKEQLKNRQHALRNIILTACKKLFEANGPATSVQEYIRLAMATRRKRQHQAQPMSKKAKATSPLGVYDIYLEIIKQVLPFEVCRYRPAVLLMTTNKFDTSTYRLTPHKRGKGLRFESVSFDLLIGGKVKPEDPQINTLAGESHEVQVDYLRNEHFQLNTKCPFRQHNIRFTVVIDELHEAYARLEKSCHVALVKKDNNLAHVFSVVGRIYHAVLNLERDTCPQQVPNDLQQQQITFITTIRELLASKCELSPDTTLGSMLGMFRDQLGAFEVNSNAAERIISLTHNVFSFNAKMYVNEASLKRIRLRHTEGDITRIELYYELEGDIYDTNPTLHDLFQLVSAMLAASAQITNANFKRWIKNGGQHDSSSQNTPLAEFIDAANTVASEVRHVFDRTTDKNLIIDHFFTYLQPKTVFTMSPMAELNYVNRGAERTIMLAFKMDLVKELPEAMLLRLLTGTHNKVIGLSATSGFSHTKNGNFSHHFLRRYAQDLGYRIVERVPSDIDMLNDLRTLRARIRTVDFKVFDAEQAALTDIYEHHPAFKAVYDDFFNALQEPLKYALANPYKNRQHRRELEALLLAAYEGKNSLILSLSSGFKLAFAQAYRRHQIAWRQQYGMTSNCDNQQQQRHDQILTFTPFKDRPTLHLVFFDAGLARVEDIKQYTYLKNSQSVLVFMSTYLSAGSGLNYFVRYQNGDPNDPQAQRLDVDFQRLVLINSSFYSEVLKPSASLNTLPNYISVLKHLADDIAEHNMTEFNVNFAQGDNYRLLMAEHAMSLCKVIMQAVGRIERRDTWLNTEIWLPHDVHNNVAFQLAGLSQSAANQVVLESMSLLNYRLKEHGEQLSKKQSFSSLEQRQHFEKNIISHGQRIDAVHQRVLTQDWINRVRKGELEYLTLCNLFRDPDSFINPARWLEKLQAHPLYANNKQMQAIHHTLFISRQQGESLITLCHKRGADGLAHADYSALSDFAGGAREYRPELSIFPQQSKEVDYSQGNIVGKLMRDCIRIQKAAFSELVPHPKLVPLLKGNVGEYLFDKVLAHLGVQPLSDLGVFERLGSEVYEFFDRFIEVENSLLCIDVKRWATKLDHLPRAQDTLEKSEKKIRQTRNLAHQNADQQGQEQVRKALAGRYQSIKFIYLNAAYSQNPNNLMGEDNVDHSIHYLNLLQATHLYYQAKHGERNRLQAKSKLDVKLHINPQLISLLGHSQV</sequence>
<dbReference type="RefSeq" id="WP_086963555.1">
    <property type="nucleotide sequence ID" value="NZ_CP021376.1"/>
</dbReference>
<proteinExistence type="predicted"/>
<accession>A0A1Y0CWF6</accession>
<evidence type="ECO:0000313" key="2">
    <source>
        <dbReference type="Proteomes" id="UP000243793"/>
    </source>
</evidence>
<gene>
    <name evidence="1" type="ORF">CBP12_05555</name>
</gene>
<protein>
    <submittedName>
        <fullName evidence="1">Uncharacterized protein</fullName>
    </submittedName>
</protein>
<dbReference type="KEGG" id="ocm:CBP12_05555"/>
<reference evidence="2" key="1">
    <citation type="submission" date="2017-05" db="EMBL/GenBank/DDBJ databases">
        <authorList>
            <person name="Sung H."/>
        </authorList>
    </citation>
    <scope>NUCLEOTIDE SEQUENCE [LARGE SCALE GENOMIC DNA]</scope>
    <source>
        <strain evidence="2">AMac2203</strain>
    </source>
</reference>
<dbReference type="OrthoDB" id="6110062at2"/>
<dbReference type="Proteomes" id="UP000243793">
    <property type="component" value="Chromosome"/>
</dbReference>
<keyword evidence="2" id="KW-1185">Reference proteome</keyword>
<name>A0A1Y0CWF6_9GAMM</name>
<dbReference type="EMBL" id="CP021376">
    <property type="protein sequence ID" value="ART79683.1"/>
    <property type="molecule type" value="Genomic_DNA"/>
</dbReference>
<organism evidence="1 2">
    <name type="scientific">Oceanisphaera avium</name>
    <dbReference type="NCBI Taxonomy" id="1903694"/>
    <lineage>
        <taxon>Bacteria</taxon>
        <taxon>Pseudomonadati</taxon>
        <taxon>Pseudomonadota</taxon>
        <taxon>Gammaproteobacteria</taxon>
        <taxon>Aeromonadales</taxon>
        <taxon>Aeromonadaceae</taxon>
        <taxon>Oceanisphaera</taxon>
    </lineage>
</organism>